<sequence>MLRALLWVSEVRLADDIAAAWRAFHRELAREYTEAGRRRDNLAWQRSDQIAVDCHKAADELADKLWDEQQEAADALRQCQDIVQEFTTRLELRLDDDQGDLTRAALALLNDHLPPARQRFTALMSNDRQELHTLATLEERKRRAASTQCTTIEQLDAMEQHEFNVTVLQALKRSGFQVHSRGPRVLEVSRDGGEGLVYCAHVQHPGHNETTDVRTMLTAQRLAETRGFPGVLLVTNLRYLSRPAYRLLQEWDDNFRIVQRFDLQQWLGWDVPLRSLLGSA</sequence>
<gene>
    <name evidence="1" type="ORF">BIV24_09170</name>
</gene>
<dbReference type="EMBL" id="MLYP01000023">
    <property type="protein sequence ID" value="OIJ95439.1"/>
    <property type="molecule type" value="Genomic_DNA"/>
</dbReference>
<organism evidence="1 2">
    <name type="scientific">Streptomyces colonosanans</name>
    <dbReference type="NCBI Taxonomy" id="1428652"/>
    <lineage>
        <taxon>Bacteria</taxon>
        <taxon>Bacillati</taxon>
        <taxon>Actinomycetota</taxon>
        <taxon>Actinomycetes</taxon>
        <taxon>Kitasatosporales</taxon>
        <taxon>Streptomycetaceae</taxon>
        <taxon>Streptomyces</taxon>
    </lineage>
</organism>
<dbReference type="STRING" id="1428652.BIV24_09170"/>
<dbReference type="AlphaFoldDB" id="A0A1S2PNP9"/>
<proteinExistence type="predicted"/>
<evidence type="ECO:0000313" key="2">
    <source>
        <dbReference type="Proteomes" id="UP000179935"/>
    </source>
</evidence>
<comment type="caution">
    <text evidence="1">The sequence shown here is derived from an EMBL/GenBank/DDBJ whole genome shotgun (WGS) entry which is preliminary data.</text>
</comment>
<dbReference type="Proteomes" id="UP000179935">
    <property type="component" value="Unassembled WGS sequence"/>
</dbReference>
<keyword evidence="2" id="KW-1185">Reference proteome</keyword>
<reference evidence="1 2" key="1">
    <citation type="submission" date="2016-10" db="EMBL/GenBank/DDBJ databases">
        <title>Genome sequence of Streptomyces sp. MUSC 93.</title>
        <authorList>
            <person name="Lee L.-H."/>
            <person name="Ser H.-L."/>
            <person name="Law J.W.-F."/>
        </authorList>
    </citation>
    <scope>NUCLEOTIDE SEQUENCE [LARGE SCALE GENOMIC DNA]</scope>
    <source>
        <strain evidence="1 2">MUSC 93</strain>
    </source>
</reference>
<evidence type="ECO:0000313" key="1">
    <source>
        <dbReference type="EMBL" id="OIJ95439.1"/>
    </source>
</evidence>
<protein>
    <recommendedName>
        <fullName evidence="3">Restriction endonuclease type IV Mrr domain-containing protein</fullName>
    </recommendedName>
</protein>
<name>A0A1S2PNP9_9ACTN</name>
<evidence type="ECO:0008006" key="3">
    <source>
        <dbReference type="Google" id="ProtNLM"/>
    </source>
</evidence>
<accession>A0A1S2PNP9</accession>